<feature type="non-terminal residue" evidence="3">
    <location>
        <position position="158"/>
    </location>
</feature>
<dbReference type="InterPro" id="IPR016193">
    <property type="entry name" value="Cytidine_deaminase-like"/>
</dbReference>
<dbReference type="PANTHER" id="PTHR11079:SF179">
    <property type="entry name" value="TRNA(ADENINE(34)) DEAMINASE, CHLOROPLASTIC"/>
    <property type="match status" value="1"/>
</dbReference>
<dbReference type="InterPro" id="IPR002125">
    <property type="entry name" value="CMP_dCMP_dom"/>
</dbReference>
<dbReference type="GO" id="GO:0002100">
    <property type="term" value="P:tRNA wobble adenosine to inosine editing"/>
    <property type="evidence" value="ECO:0007669"/>
    <property type="project" value="InterPro"/>
</dbReference>
<reference evidence="3 4" key="1">
    <citation type="journal article" date="2013" name="BMC Genomics">
        <title>The miniature genome of a carnivorous plant Genlisea aurea contains a low number of genes and short non-coding sequences.</title>
        <authorList>
            <person name="Leushkin E.V."/>
            <person name="Sutormin R.A."/>
            <person name="Nabieva E.R."/>
            <person name="Penin A.A."/>
            <person name="Kondrashov A.S."/>
            <person name="Logacheva M.D."/>
        </authorList>
    </citation>
    <scope>NUCLEOTIDE SEQUENCE [LARGE SCALE GENOMIC DNA]</scope>
</reference>
<keyword evidence="4" id="KW-1185">Reference proteome</keyword>
<feature type="region of interest" description="Disordered" evidence="1">
    <location>
        <begin position="117"/>
        <end position="138"/>
    </location>
</feature>
<accession>S8C5L6</accession>
<dbReference type="Pfam" id="PF00383">
    <property type="entry name" value="dCMP_cyt_deam_1"/>
    <property type="match status" value="1"/>
</dbReference>
<dbReference type="PROSITE" id="PS51747">
    <property type="entry name" value="CYT_DCMP_DEAMINASES_2"/>
    <property type="match status" value="1"/>
</dbReference>
<dbReference type="EMBL" id="AUSU01006389">
    <property type="protein sequence ID" value="EPS62110.1"/>
    <property type="molecule type" value="Genomic_DNA"/>
</dbReference>
<dbReference type="GO" id="GO:0052717">
    <property type="term" value="F:tRNA-specific adenosine-34 deaminase activity"/>
    <property type="evidence" value="ECO:0007669"/>
    <property type="project" value="UniProtKB-EC"/>
</dbReference>
<organism evidence="3 4">
    <name type="scientific">Genlisea aurea</name>
    <dbReference type="NCBI Taxonomy" id="192259"/>
    <lineage>
        <taxon>Eukaryota</taxon>
        <taxon>Viridiplantae</taxon>
        <taxon>Streptophyta</taxon>
        <taxon>Embryophyta</taxon>
        <taxon>Tracheophyta</taxon>
        <taxon>Spermatophyta</taxon>
        <taxon>Magnoliopsida</taxon>
        <taxon>eudicotyledons</taxon>
        <taxon>Gunneridae</taxon>
        <taxon>Pentapetalae</taxon>
        <taxon>asterids</taxon>
        <taxon>lamiids</taxon>
        <taxon>Lamiales</taxon>
        <taxon>Lentibulariaceae</taxon>
        <taxon>Genlisea</taxon>
    </lineage>
</organism>
<feature type="domain" description="CMP/dCMP-type deaminase" evidence="2">
    <location>
        <begin position="1"/>
        <end position="81"/>
    </location>
</feature>
<gene>
    <name evidence="3" type="ORF">M569_12681</name>
</gene>
<dbReference type="OrthoDB" id="408702at2759"/>
<dbReference type="AlphaFoldDB" id="S8C5L6"/>
<dbReference type="PANTHER" id="PTHR11079">
    <property type="entry name" value="CYTOSINE DEAMINASE FAMILY MEMBER"/>
    <property type="match status" value="1"/>
</dbReference>
<evidence type="ECO:0000256" key="1">
    <source>
        <dbReference type="SAM" id="MobiDB-lite"/>
    </source>
</evidence>
<dbReference type="Proteomes" id="UP000015453">
    <property type="component" value="Unassembled WGS sequence"/>
</dbReference>
<evidence type="ECO:0000313" key="4">
    <source>
        <dbReference type="Proteomes" id="UP000015453"/>
    </source>
</evidence>
<dbReference type="GO" id="GO:0046872">
    <property type="term" value="F:metal ion binding"/>
    <property type="evidence" value="ECO:0007669"/>
    <property type="project" value="UniProtKB-KW"/>
</dbReference>
<sequence length="158" mass="17745">VEELRDSTAHAEMICIREASNVLRTWRLSETVLYVTLEPCPMCAGAILQARIDTVVWGAPNKLLGADGSWIRLFPNGDGTEPPPPPVHPFHPNISIRRGVLASECADAMQQFFKLRRKKKDVKKKPEEEPPHTSSCLPVVAVQTRPPKFLSRMMHHAF</sequence>
<dbReference type="GO" id="GO:0009507">
    <property type="term" value="C:chloroplast"/>
    <property type="evidence" value="ECO:0007669"/>
    <property type="project" value="TreeGrafter"/>
</dbReference>
<evidence type="ECO:0000259" key="2">
    <source>
        <dbReference type="PROSITE" id="PS51747"/>
    </source>
</evidence>
<dbReference type="SUPFAM" id="SSF53927">
    <property type="entry name" value="Cytidine deaminase-like"/>
    <property type="match status" value="1"/>
</dbReference>
<dbReference type="CDD" id="cd01285">
    <property type="entry name" value="nucleoside_deaminase"/>
    <property type="match status" value="1"/>
</dbReference>
<feature type="non-terminal residue" evidence="3">
    <location>
        <position position="1"/>
    </location>
</feature>
<protein>
    <recommendedName>
        <fullName evidence="2">CMP/dCMP-type deaminase domain-containing protein</fullName>
    </recommendedName>
</protein>
<evidence type="ECO:0000313" key="3">
    <source>
        <dbReference type="EMBL" id="EPS62110.1"/>
    </source>
</evidence>
<comment type="caution">
    <text evidence="3">The sequence shown here is derived from an EMBL/GenBank/DDBJ whole genome shotgun (WGS) entry which is preliminary data.</text>
</comment>
<name>S8C5L6_9LAMI</name>
<dbReference type="Gene3D" id="3.40.140.10">
    <property type="entry name" value="Cytidine Deaminase, domain 2"/>
    <property type="match status" value="1"/>
</dbReference>
<proteinExistence type="predicted"/>